<dbReference type="RefSeq" id="WP_015751458.1">
    <property type="nucleotide sequence ID" value="NC_013223.1"/>
</dbReference>
<sequence length="635" mass="72204">MYSEQVLYNSRIIDIYIRYLRKHYPDVDIQSAVSAAGMKMYEVNDPGHWFSQRQIDLFYGLVQKGTNNPNLAREAGRYAASVSDIGHLKYWILSLFTPARAFSIINQASSLFTRSAVYESRKLGPNKVEVVVTPRPSVREKPFQCENRLGFFEAIISAFKYHLHRVEHPECLFRGDSRCRYIISWKGSRSSTLFRAKRWVASSAIFLFVPFIYFYPQQWYYGLFSASLIISIFQAIVLKAENTELRENMDIAKTTGDQLIDQVDVNYRNSLLTYEIGAAVTKQTNKKDIVKKVVELLEDRLDYDRGMILLADENKSRLEYISGYGYTSREYIFLKNANFNLFKSRSKGVFVVSFHQQEPFLVNEIEAIESSLSERSLEFARHIGAKSFICCPILYENESLGILAVDNKVTKKALVERDVSLLMGIAHFVGVSLHNNKLFTTKELQFKSLIRVLAASIDARDPTTSGHSEKVAQYSRGICQELGLPETTNEVVYIAALLHDYGKIGVPDAILKKPGPLTQQEYGVVQLHAEQTRSILRQIMFEGIFEGIPDIAAAHHERIDGSGYPLGLSGEAIPFEARIIAVADFFEALTSVRPYREPLSFSHAFELLERGKGIHFDPEVVEALRSYTLRQADCD</sequence>
<keyword evidence="1" id="KW-1133">Transmembrane helix</keyword>
<protein>
    <submittedName>
        <fullName evidence="4">Metal dependent phosphohydrolase</fullName>
    </submittedName>
</protein>
<dbReference type="SMART" id="SM00471">
    <property type="entry name" value="HDc"/>
    <property type="match status" value="1"/>
</dbReference>
<organism evidence="4 5">
    <name type="scientific">Desulfohalobium retbaense (strain ATCC 49708 / DSM 5692 / JCM 16813 / HR100)</name>
    <dbReference type="NCBI Taxonomy" id="485915"/>
    <lineage>
        <taxon>Bacteria</taxon>
        <taxon>Pseudomonadati</taxon>
        <taxon>Thermodesulfobacteriota</taxon>
        <taxon>Desulfovibrionia</taxon>
        <taxon>Desulfovibrionales</taxon>
        <taxon>Desulfohalobiaceae</taxon>
        <taxon>Desulfohalobium</taxon>
    </lineage>
</organism>
<dbReference type="InterPro" id="IPR037522">
    <property type="entry name" value="HD_GYP_dom"/>
</dbReference>
<feature type="domain" description="HD" evidence="2">
    <location>
        <begin position="464"/>
        <end position="589"/>
    </location>
</feature>
<dbReference type="SUPFAM" id="SSF55781">
    <property type="entry name" value="GAF domain-like"/>
    <property type="match status" value="1"/>
</dbReference>
<dbReference type="Gene3D" id="3.30.450.40">
    <property type="match status" value="1"/>
</dbReference>
<dbReference type="PROSITE" id="PS51832">
    <property type="entry name" value="HD_GYP"/>
    <property type="match status" value="1"/>
</dbReference>
<dbReference type="InterPro" id="IPR029016">
    <property type="entry name" value="GAF-like_dom_sf"/>
</dbReference>
<dbReference type="CDD" id="cd00077">
    <property type="entry name" value="HDc"/>
    <property type="match status" value="1"/>
</dbReference>
<dbReference type="Pfam" id="PF13487">
    <property type="entry name" value="HD_5"/>
    <property type="match status" value="1"/>
</dbReference>
<dbReference type="SMART" id="SM00065">
    <property type="entry name" value="GAF"/>
    <property type="match status" value="1"/>
</dbReference>
<dbReference type="OrthoDB" id="9769359at2"/>
<dbReference type="PANTHER" id="PTHR43155">
    <property type="entry name" value="CYCLIC DI-GMP PHOSPHODIESTERASE PA4108-RELATED"/>
    <property type="match status" value="1"/>
</dbReference>
<dbReference type="HOGENOM" id="CLU_366746_0_0_7"/>
<dbReference type="SUPFAM" id="SSF109604">
    <property type="entry name" value="HD-domain/PDEase-like"/>
    <property type="match status" value="1"/>
</dbReference>
<reference evidence="4 5" key="2">
    <citation type="journal article" date="2010" name="Stand. Genomic Sci.">
        <title>Complete genome sequence of Desulfohalobium retbaense type strain (HR(100)).</title>
        <authorList>
            <person name="Spring S."/>
            <person name="Nolan M."/>
            <person name="Lapidus A."/>
            <person name="Glavina Del Rio T."/>
            <person name="Copeland A."/>
            <person name="Tice H."/>
            <person name="Cheng J.F."/>
            <person name="Lucas S."/>
            <person name="Land M."/>
            <person name="Chen F."/>
            <person name="Bruce D."/>
            <person name="Goodwin L."/>
            <person name="Pitluck S."/>
            <person name="Ivanova N."/>
            <person name="Mavromatis K."/>
            <person name="Mikhailova N."/>
            <person name="Pati A."/>
            <person name="Chen A."/>
            <person name="Palaniappan K."/>
            <person name="Hauser L."/>
            <person name="Chang Y.J."/>
            <person name="Jeffries C.D."/>
            <person name="Munk C."/>
            <person name="Kiss H."/>
            <person name="Chain P."/>
            <person name="Han C."/>
            <person name="Brettin T."/>
            <person name="Detter J.C."/>
            <person name="Schuler E."/>
            <person name="Goker M."/>
            <person name="Rohde M."/>
            <person name="Bristow J."/>
            <person name="Eisen J.A."/>
            <person name="Markowitz V."/>
            <person name="Hugenholtz P."/>
            <person name="Kyrpides N.C."/>
            <person name="Klenk H.P."/>
        </authorList>
    </citation>
    <scope>NUCLEOTIDE SEQUENCE [LARGE SCALE GENOMIC DNA]</scope>
    <source>
        <strain evidence="4 5">DSM 5692</strain>
    </source>
</reference>
<evidence type="ECO:0000259" key="2">
    <source>
        <dbReference type="PROSITE" id="PS51831"/>
    </source>
</evidence>
<dbReference type="EMBL" id="CP001734">
    <property type="protein sequence ID" value="ACV68307.1"/>
    <property type="molecule type" value="Genomic_DNA"/>
</dbReference>
<keyword evidence="1" id="KW-0812">Transmembrane</keyword>
<dbReference type="AlphaFoldDB" id="C8X1L0"/>
<dbReference type="PANTHER" id="PTHR43155:SF2">
    <property type="entry name" value="CYCLIC DI-GMP PHOSPHODIESTERASE PA4108"/>
    <property type="match status" value="1"/>
</dbReference>
<evidence type="ECO:0000259" key="3">
    <source>
        <dbReference type="PROSITE" id="PS51832"/>
    </source>
</evidence>
<dbReference type="eggNOG" id="COG1719">
    <property type="taxonomic scope" value="Bacteria"/>
</dbReference>
<name>C8X1L0_DESRD</name>
<feature type="domain" description="HD-GYP" evidence="3">
    <location>
        <begin position="442"/>
        <end position="635"/>
    </location>
</feature>
<dbReference type="Proteomes" id="UP000001052">
    <property type="component" value="Chromosome"/>
</dbReference>
<dbReference type="Pfam" id="PF01590">
    <property type="entry name" value="GAF"/>
    <property type="match status" value="1"/>
</dbReference>
<dbReference type="InterPro" id="IPR006674">
    <property type="entry name" value="HD_domain"/>
</dbReference>
<gene>
    <name evidence="4" type="ordered locus">Dret_1019</name>
</gene>
<reference evidence="5" key="1">
    <citation type="submission" date="2009-09" db="EMBL/GenBank/DDBJ databases">
        <title>The complete chromosome of Desulfohalobium retbaense DSM 5692.</title>
        <authorList>
            <consortium name="US DOE Joint Genome Institute (JGI-PGF)"/>
            <person name="Lucas S."/>
            <person name="Copeland A."/>
            <person name="Lapidus A."/>
            <person name="Glavina del Rio T."/>
            <person name="Dalin E."/>
            <person name="Tice H."/>
            <person name="Bruce D."/>
            <person name="Goodwin L."/>
            <person name="Pitluck S."/>
            <person name="Kyrpides N."/>
            <person name="Mavromatis K."/>
            <person name="Ivanova N."/>
            <person name="Mikhailova N."/>
            <person name="Munk A.C."/>
            <person name="Brettin T."/>
            <person name="Detter J.C."/>
            <person name="Han C."/>
            <person name="Tapia R."/>
            <person name="Larimer F."/>
            <person name="Land M."/>
            <person name="Hauser L."/>
            <person name="Markowitz V."/>
            <person name="Cheng J.-F."/>
            <person name="Hugenholtz P."/>
            <person name="Woyke T."/>
            <person name="Wu D."/>
            <person name="Spring S."/>
            <person name="Klenk H.-P."/>
            <person name="Eisen J.A."/>
        </authorList>
    </citation>
    <scope>NUCLEOTIDE SEQUENCE [LARGE SCALE GENOMIC DNA]</scope>
    <source>
        <strain evidence="5">DSM 5692</strain>
    </source>
</reference>
<feature type="transmembrane region" description="Helical" evidence="1">
    <location>
        <begin position="196"/>
        <end position="213"/>
    </location>
</feature>
<dbReference type="Gene3D" id="1.10.3210.10">
    <property type="entry name" value="Hypothetical protein af1432"/>
    <property type="match status" value="1"/>
</dbReference>
<evidence type="ECO:0000313" key="4">
    <source>
        <dbReference type="EMBL" id="ACV68307.1"/>
    </source>
</evidence>
<evidence type="ECO:0000313" key="5">
    <source>
        <dbReference type="Proteomes" id="UP000001052"/>
    </source>
</evidence>
<dbReference type="KEGG" id="drt:Dret_1019"/>
<keyword evidence="5" id="KW-1185">Reference proteome</keyword>
<dbReference type="eggNOG" id="COG3437">
    <property type="taxonomic scope" value="Bacteria"/>
</dbReference>
<evidence type="ECO:0000256" key="1">
    <source>
        <dbReference type="SAM" id="Phobius"/>
    </source>
</evidence>
<dbReference type="InterPro" id="IPR003018">
    <property type="entry name" value="GAF"/>
</dbReference>
<accession>C8X1L0</accession>
<proteinExistence type="predicted"/>
<dbReference type="InterPro" id="IPR003607">
    <property type="entry name" value="HD/PDEase_dom"/>
</dbReference>
<keyword evidence="1" id="KW-0472">Membrane</keyword>
<dbReference type="PROSITE" id="PS51831">
    <property type="entry name" value="HD"/>
    <property type="match status" value="1"/>
</dbReference>
<dbReference type="STRING" id="485915.Dret_1019"/>